<keyword evidence="4" id="KW-1185">Reference proteome</keyword>
<evidence type="ECO:0000256" key="1">
    <source>
        <dbReference type="ARBA" id="ARBA00006484"/>
    </source>
</evidence>
<reference evidence="3 4" key="1">
    <citation type="submission" date="2020-04" db="EMBL/GenBank/DDBJ databases">
        <title>Rhizobium sp. S-51 isolated from soil.</title>
        <authorList>
            <person name="Dahal R.H."/>
        </authorList>
    </citation>
    <scope>NUCLEOTIDE SEQUENCE [LARGE SCALE GENOMIC DNA]</scope>
    <source>
        <strain evidence="3 4">S-51</strain>
    </source>
</reference>
<dbReference type="InterPro" id="IPR020904">
    <property type="entry name" value="Sc_DH/Rdtase_CS"/>
</dbReference>
<dbReference type="EMBL" id="JABBGK010000002">
    <property type="protein sequence ID" value="NML75405.1"/>
    <property type="molecule type" value="Genomic_DNA"/>
</dbReference>
<dbReference type="AlphaFoldDB" id="A0A7Y0FWZ1"/>
<accession>A0A7Y0FWZ1</accession>
<name>A0A7Y0FWZ1_9HYPH</name>
<dbReference type="PROSITE" id="PS00061">
    <property type="entry name" value="ADH_SHORT"/>
    <property type="match status" value="1"/>
</dbReference>
<evidence type="ECO:0000313" key="4">
    <source>
        <dbReference type="Proteomes" id="UP000541470"/>
    </source>
</evidence>
<dbReference type="SUPFAM" id="SSF51735">
    <property type="entry name" value="NAD(P)-binding Rossmann-fold domains"/>
    <property type="match status" value="1"/>
</dbReference>
<evidence type="ECO:0000313" key="3">
    <source>
        <dbReference type="EMBL" id="NML75405.1"/>
    </source>
</evidence>
<comment type="similarity">
    <text evidence="1">Belongs to the short-chain dehydrogenases/reductases (SDR) family.</text>
</comment>
<dbReference type="PANTHER" id="PTHR44196">
    <property type="entry name" value="DEHYDROGENASE/REDUCTASE SDR FAMILY MEMBER 7B"/>
    <property type="match status" value="1"/>
</dbReference>
<dbReference type="Pfam" id="PF00106">
    <property type="entry name" value="adh_short"/>
    <property type="match status" value="1"/>
</dbReference>
<comment type="caution">
    <text evidence="3">The sequence shown here is derived from an EMBL/GenBank/DDBJ whole genome shotgun (WGS) entry which is preliminary data.</text>
</comment>
<gene>
    <name evidence="3" type="ORF">HHL25_14840</name>
</gene>
<dbReference type="InterPro" id="IPR002347">
    <property type="entry name" value="SDR_fam"/>
</dbReference>
<protein>
    <submittedName>
        <fullName evidence="3">SDR family NAD(P)-dependent oxidoreductase</fullName>
    </submittedName>
</protein>
<dbReference type="PANTHER" id="PTHR44196:SF1">
    <property type="entry name" value="DEHYDROGENASE_REDUCTASE SDR FAMILY MEMBER 7B"/>
    <property type="match status" value="1"/>
</dbReference>
<dbReference type="RefSeq" id="WP_169592553.1">
    <property type="nucleotide sequence ID" value="NZ_JABBGK010000002.1"/>
</dbReference>
<keyword evidence="2" id="KW-0560">Oxidoreductase</keyword>
<evidence type="ECO:0000256" key="2">
    <source>
        <dbReference type="ARBA" id="ARBA00023002"/>
    </source>
</evidence>
<dbReference type="Proteomes" id="UP000541470">
    <property type="component" value="Unassembled WGS sequence"/>
</dbReference>
<dbReference type="PRINTS" id="PR00081">
    <property type="entry name" value="GDHRDH"/>
</dbReference>
<organism evidence="3 4">
    <name type="scientific">Rhizobium terricola</name>
    <dbReference type="NCBI Taxonomy" id="2728849"/>
    <lineage>
        <taxon>Bacteria</taxon>
        <taxon>Pseudomonadati</taxon>
        <taxon>Pseudomonadota</taxon>
        <taxon>Alphaproteobacteria</taxon>
        <taxon>Hyphomicrobiales</taxon>
        <taxon>Rhizobiaceae</taxon>
        <taxon>Rhizobium/Agrobacterium group</taxon>
        <taxon>Rhizobium</taxon>
    </lineage>
</organism>
<dbReference type="InterPro" id="IPR036291">
    <property type="entry name" value="NAD(P)-bd_dom_sf"/>
</dbReference>
<dbReference type="GO" id="GO:0016491">
    <property type="term" value="F:oxidoreductase activity"/>
    <property type="evidence" value="ECO:0007669"/>
    <property type="project" value="UniProtKB-KW"/>
</dbReference>
<dbReference type="GO" id="GO:0016020">
    <property type="term" value="C:membrane"/>
    <property type="evidence" value="ECO:0007669"/>
    <property type="project" value="TreeGrafter"/>
</dbReference>
<proteinExistence type="inferred from homology"/>
<dbReference type="Gene3D" id="3.40.50.720">
    <property type="entry name" value="NAD(P)-binding Rossmann-like Domain"/>
    <property type="match status" value="1"/>
</dbReference>
<sequence>MTNDNTSVDNETTAPSRVAWVTGASSGIGRALALRLARDGWNVAASARSTVELNRLCAEAPDRIVSFPLDVTDRTAVHETVNEITTRLGPVALAVFAAGTYARDYASDFDAARLKTMVDLNLIGTAYCLEAVMPAMIARRTGQIAVVASVSGYVGLPGAASYGATKAALNVMCEALHPELAEKSVCLSIVNPGFVDTPLTRKNDFPMPFLISSEAAADAIAKGLATNRYEIVFPRRMAVAMKILHALPARLRFKLTRRMLRSPD</sequence>